<dbReference type="Proteomes" id="UP000265566">
    <property type="component" value="Chromosome 4"/>
</dbReference>
<comment type="caution">
    <text evidence="1">The sequence shown here is derived from an EMBL/GenBank/DDBJ whole genome shotgun (WGS) entry which is preliminary data.</text>
</comment>
<organism evidence="1 2">
    <name type="scientific">Medicago truncatula</name>
    <name type="common">Barrel medic</name>
    <name type="synonym">Medicago tribuloides</name>
    <dbReference type="NCBI Taxonomy" id="3880"/>
    <lineage>
        <taxon>Eukaryota</taxon>
        <taxon>Viridiplantae</taxon>
        <taxon>Streptophyta</taxon>
        <taxon>Embryophyta</taxon>
        <taxon>Tracheophyta</taxon>
        <taxon>Spermatophyta</taxon>
        <taxon>Magnoliopsida</taxon>
        <taxon>eudicotyledons</taxon>
        <taxon>Gunneridae</taxon>
        <taxon>Pentapetalae</taxon>
        <taxon>rosids</taxon>
        <taxon>fabids</taxon>
        <taxon>Fabales</taxon>
        <taxon>Fabaceae</taxon>
        <taxon>Papilionoideae</taxon>
        <taxon>50 kb inversion clade</taxon>
        <taxon>NPAAA clade</taxon>
        <taxon>Hologalegina</taxon>
        <taxon>IRL clade</taxon>
        <taxon>Trifolieae</taxon>
        <taxon>Medicago</taxon>
    </lineage>
</organism>
<proteinExistence type="predicted"/>
<dbReference type="Gramene" id="rna25881">
    <property type="protein sequence ID" value="RHN63205.1"/>
    <property type="gene ID" value="gene25881"/>
</dbReference>
<evidence type="ECO:0000313" key="2">
    <source>
        <dbReference type="Proteomes" id="UP000265566"/>
    </source>
</evidence>
<name>A0A396IHF6_MEDTR</name>
<reference evidence="2" key="1">
    <citation type="journal article" date="2018" name="Nat. Plants">
        <title>Whole-genome landscape of Medicago truncatula symbiotic genes.</title>
        <authorList>
            <person name="Pecrix Y."/>
            <person name="Staton S.E."/>
            <person name="Sallet E."/>
            <person name="Lelandais-Briere C."/>
            <person name="Moreau S."/>
            <person name="Carrere S."/>
            <person name="Blein T."/>
            <person name="Jardinaud M.F."/>
            <person name="Latrasse D."/>
            <person name="Zouine M."/>
            <person name="Zahm M."/>
            <person name="Kreplak J."/>
            <person name="Mayjonade B."/>
            <person name="Satge C."/>
            <person name="Perez M."/>
            <person name="Cauet S."/>
            <person name="Marande W."/>
            <person name="Chantry-Darmon C."/>
            <person name="Lopez-Roques C."/>
            <person name="Bouchez O."/>
            <person name="Berard A."/>
            <person name="Debelle F."/>
            <person name="Munos S."/>
            <person name="Bendahmane A."/>
            <person name="Berges H."/>
            <person name="Niebel A."/>
            <person name="Buitink J."/>
            <person name="Frugier F."/>
            <person name="Benhamed M."/>
            <person name="Crespi M."/>
            <person name="Gouzy J."/>
            <person name="Gamas P."/>
        </authorList>
    </citation>
    <scope>NUCLEOTIDE SEQUENCE [LARGE SCALE GENOMIC DNA]</scope>
    <source>
        <strain evidence="2">cv. Jemalong A17</strain>
    </source>
</reference>
<sequence length="51" mass="5566">MSESATFNCGSTMLLGSILITFLCNLKFQSSTIGNTFVVCSSFCPCDHVYF</sequence>
<accession>A0A396IHF6</accession>
<protein>
    <submittedName>
        <fullName evidence="1">Uncharacterized protein</fullName>
    </submittedName>
</protein>
<dbReference type="EMBL" id="PSQE01000004">
    <property type="protein sequence ID" value="RHN63205.1"/>
    <property type="molecule type" value="Genomic_DNA"/>
</dbReference>
<dbReference type="AlphaFoldDB" id="A0A396IHF6"/>
<evidence type="ECO:0000313" key="1">
    <source>
        <dbReference type="EMBL" id="RHN63205.1"/>
    </source>
</evidence>
<gene>
    <name evidence="1" type="ORF">MtrunA17_Chr4g0055791</name>
</gene>